<evidence type="ECO:0000259" key="2">
    <source>
        <dbReference type="PROSITE" id="PS51857"/>
    </source>
</evidence>
<organism evidence="3 4">
    <name type="scientific">Sphaerimonospora thailandensis</name>
    <dbReference type="NCBI Taxonomy" id="795644"/>
    <lineage>
        <taxon>Bacteria</taxon>
        <taxon>Bacillati</taxon>
        <taxon>Actinomycetota</taxon>
        <taxon>Actinomycetes</taxon>
        <taxon>Streptosporangiales</taxon>
        <taxon>Streptosporangiaceae</taxon>
        <taxon>Sphaerimonospora</taxon>
    </lineage>
</organism>
<proteinExistence type="predicted"/>
<name>A0A8J3VYD1_9ACTN</name>
<evidence type="ECO:0000313" key="4">
    <source>
        <dbReference type="Proteomes" id="UP000610966"/>
    </source>
</evidence>
<reference evidence="3" key="1">
    <citation type="submission" date="2021-01" db="EMBL/GenBank/DDBJ databases">
        <title>Whole genome shotgun sequence of Sphaerimonospora thailandensis NBRC 107569.</title>
        <authorList>
            <person name="Komaki H."/>
            <person name="Tamura T."/>
        </authorList>
    </citation>
    <scope>NUCLEOTIDE SEQUENCE</scope>
    <source>
        <strain evidence="3">NBRC 107569</strain>
    </source>
</reference>
<dbReference type="CDD" id="cd04458">
    <property type="entry name" value="CSP_CDS"/>
    <property type="match status" value="1"/>
</dbReference>
<dbReference type="SMART" id="SM00357">
    <property type="entry name" value="CSP"/>
    <property type="match status" value="1"/>
</dbReference>
<dbReference type="InterPro" id="IPR012340">
    <property type="entry name" value="NA-bd_OB-fold"/>
</dbReference>
<dbReference type="InterPro" id="IPR050181">
    <property type="entry name" value="Cold_shock_domain"/>
</dbReference>
<dbReference type="PROSITE" id="PS00352">
    <property type="entry name" value="CSD_1"/>
    <property type="match status" value="1"/>
</dbReference>
<dbReference type="AlphaFoldDB" id="A0A8J3VYD1"/>
<dbReference type="GO" id="GO:0003676">
    <property type="term" value="F:nucleic acid binding"/>
    <property type="evidence" value="ECO:0007669"/>
    <property type="project" value="InterPro"/>
</dbReference>
<dbReference type="SUPFAM" id="SSF50249">
    <property type="entry name" value="Nucleic acid-binding proteins"/>
    <property type="match status" value="1"/>
</dbReference>
<keyword evidence="4" id="KW-1185">Reference proteome</keyword>
<evidence type="ECO:0000256" key="1">
    <source>
        <dbReference type="RuleBase" id="RU000408"/>
    </source>
</evidence>
<dbReference type="Proteomes" id="UP000610966">
    <property type="component" value="Unassembled WGS sequence"/>
</dbReference>
<dbReference type="PROSITE" id="PS51857">
    <property type="entry name" value="CSD_2"/>
    <property type="match status" value="1"/>
</dbReference>
<dbReference type="Gene3D" id="2.40.50.140">
    <property type="entry name" value="Nucleic acid-binding proteins"/>
    <property type="match status" value="1"/>
</dbReference>
<feature type="domain" description="CSD" evidence="2">
    <location>
        <begin position="19"/>
        <end position="82"/>
    </location>
</feature>
<dbReference type="InterPro" id="IPR011129">
    <property type="entry name" value="CSD"/>
</dbReference>
<sequence length="150" mass="16472">MGITYIHHLHDSLNEVSSVPSGKVKWYDADKGFGFLTRDDGGEVFVHSSALPKGVDVLKPGQKVEFGVAESRRGQQALSVRLVEQPPTLARPPRSKAKRKKPDELVVIVEDLIKLLDDISNSYQRGKHPDAVHAKKVATVLRAVADDLDA</sequence>
<dbReference type="GO" id="GO:0005737">
    <property type="term" value="C:cytoplasm"/>
    <property type="evidence" value="ECO:0007669"/>
    <property type="project" value="UniProtKB-SubCell"/>
</dbReference>
<gene>
    <name evidence="3" type="ORF">Mth01_21570</name>
</gene>
<dbReference type="EMBL" id="BOOG01000018">
    <property type="protein sequence ID" value="GIH69904.1"/>
    <property type="molecule type" value="Genomic_DNA"/>
</dbReference>
<accession>A0A8J3VYD1</accession>
<dbReference type="PRINTS" id="PR00050">
    <property type="entry name" value="COLDSHOCK"/>
</dbReference>
<dbReference type="PANTHER" id="PTHR11544">
    <property type="entry name" value="COLD SHOCK DOMAIN CONTAINING PROTEINS"/>
    <property type="match status" value="1"/>
</dbReference>
<comment type="subcellular location">
    <subcellularLocation>
        <location evidence="1">Cytoplasm</location>
    </subcellularLocation>
</comment>
<comment type="caution">
    <text evidence="3">The sequence shown here is derived from an EMBL/GenBank/DDBJ whole genome shotgun (WGS) entry which is preliminary data.</text>
</comment>
<dbReference type="InterPro" id="IPR002059">
    <property type="entry name" value="CSP_DNA-bd"/>
</dbReference>
<dbReference type="InterPro" id="IPR019844">
    <property type="entry name" value="CSD_CS"/>
</dbReference>
<protein>
    <submittedName>
        <fullName evidence="3">Cold-shock protein</fullName>
    </submittedName>
</protein>
<evidence type="ECO:0000313" key="3">
    <source>
        <dbReference type="EMBL" id="GIH69904.1"/>
    </source>
</evidence>
<dbReference type="Pfam" id="PF00313">
    <property type="entry name" value="CSD"/>
    <property type="match status" value="1"/>
</dbReference>